<dbReference type="InterPro" id="IPR016181">
    <property type="entry name" value="Acyl_CoA_acyltransferase"/>
</dbReference>
<comment type="caution">
    <text evidence="1">The sequence shown here is derived from an EMBL/GenBank/DDBJ whole genome shotgun (WGS) entry which is preliminary data.</text>
</comment>
<evidence type="ECO:0000313" key="2">
    <source>
        <dbReference type="Proteomes" id="UP001596065"/>
    </source>
</evidence>
<dbReference type="Gene3D" id="3.40.630.30">
    <property type="match status" value="1"/>
</dbReference>
<name>A0ABW0W7R9_STRNO</name>
<dbReference type="SUPFAM" id="SSF55729">
    <property type="entry name" value="Acyl-CoA N-acyltransferases (Nat)"/>
    <property type="match status" value="1"/>
</dbReference>
<evidence type="ECO:0000313" key="1">
    <source>
        <dbReference type="EMBL" id="MFC5654240.1"/>
    </source>
</evidence>
<dbReference type="Proteomes" id="UP001596065">
    <property type="component" value="Unassembled WGS sequence"/>
</dbReference>
<dbReference type="EMBL" id="JBHSOE010000002">
    <property type="protein sequence ID" value="MFC5654240.1"/>
    <property type="molecule type" value="Genomic_DNA"/>
</dbReference>
<accession>A0ABW0W7R9</accession>
<dbReference type="RefSeq" id="WP_344351936.1">
    <property type="nucleotide sequence ID" value="NZ_BAAASM010000054.1"/>
</dbReference>
<proteinExistence type="predicted"/>
<gene>
    <name evidence="1" type="ORF">ACFP3J_01860</name>
</gene>
<protein>
    <submittedName>
        <fullName evidence="1">N-acetyltransferase</fullName>
    </submittedName>
</protein>
<sequence length="253" mass="27995">MSTTSTGLRAISLAERPDLEEAMITMESSWPAYIRPDPLLVDWALRRHAEHQFVVLDEEDRVVARAAGVPLAWDGASDELPDTGWDEALRQCLSDTAAGREPTTLCALEIAVVPDRLARNLSGYTLRALLDHARAQGFHDVVVPLRPSGKHRYPRLPLAAYTALRRPDGLPEDPWLRVHVRAGGEVLRVCPASMTVAGSLAQWREWTGLPLDTDGPVELPGGLVPLTVNTTHDHAVYVEPNVWVRHRLTGRRP</sequence>
<reference evidence="2" key="1">
    <citation type="journal article" date="2019" name="Int. J. Syst. Evol. Microbiol.">
        <title>The Global Catalogue of Microorganisms (GCM) 10K type strain sequencing project: providing services to taxonomists for standard genome sequencing and annotation.</title>
        <authorList>
            <consortium name="The Broad Institute Genomics Platform"/>
            <consortium name="The Broad Institute Genome Sequencing Center for Infectious Disease"/>
            <person name="Wu L."/>
            <person name="Ma J."/>
        </authorList>
    </citation>
    <scope>NUCLEOTIDE SEQUENCE [LARGE SCALE GENOMIC DNA]</scope>
    <source>
        <strain evidence="2">KCTC 5701</strain>
    </source>
</reference>
<organism evidence="1 2">
    <name type="scientific">Streptomyces nogalater</name>
    <dbReference type="NCBI Taxonomy" id="38314"/>
    <lineage>
        <taxon>Bacteria</taxon>
        <taxon>Bacillati</taxon>
        <taxon>Actinomycetota</taxon>
        <taxon>Actinomycetes</taxon>
        <taxon>Kitasatosporales</taxon>
        <taxon>Streptomycetaceae</taxon>
        <taxon>Streptomyces</taxon>
    </lineage>
</organism>
<keyword evidence="2" id="KW-1185">Reference proteome</keyword>